<name>A0AA41EBM5_9BURK</name>
<evidence type="ECO:0000313" key="1">
    <source>
        <dbReference type="EMBL" id="MBR8131985.1"/>
    </source>
</evidence>
<proteinExistence type="predicted"/>
<dbReference type="RefSeq" id="WP_176091142.1">
    <property type="nucleotide sequence ID" value="NZ_CADERF010000022.1"/>
</dbReference>
<sequence length="53" mass="5708">MEDLPLFQTAVHAHLLPAETAHSIRRESVAITVRASAIGEYTENSIAAGECDD</sequence>
<evidence type="ECO:0000313" key="2">
    <source>
        <dbReference type="Proteomes" id="UP000682266"/>
    </source>
</evidence>
<dbReference type="AlphaFoldDB" id="A0AA41EBM5"/>
<protein>
    <submittedName>
        <fullName evidence="1">Uncharacterized protein</fullName>
    </submittedName>
</protein>
<dbReference type="EMBL" id="JAGSVG010000024">
    <property type="protein sequence ID" value="MBR8131985.1"/>
    <property type="molecule type" value="Genomic_DNA"/>
</dbReference>
<gene>
    <name evidence="1" type="ORF">KDW93_23920</name>
</gene>
<dbReference type="Proteomes" id="UP000682266">
    <property type="component" value="Unassembled WGS sequence"/>
</dbReference>
<organism evidence="1 2">
    <name type="scientific">Burkholderia ambifaria</name>
    <dbReference type="NCBI Taxonomy" id="152480"/>
    <lineage>
        <taxon>Bacteria</taxon>
        <taxon>Pseudomonadati</taxon>
        <taxon>Pseudomonadota</taxon>
        <taxon>Betaproteobacteria</taxon>
        <taxon>Burkholderiales</taxon>
        <taxon>Burkholderiaceae</taxon>
        <taxon>Burkholderia</taxon>
        <taxon>Burkholderia cepacia complex</taxon>
    </lineage>
</organism>
<accession>A0AA41EBM5</accession>
<reference evidence="1" key="1">
    <citation type="submission" date="2021-04" db="EMBL/GenBank/DDBJ databases">
        <title>A collection of bacterial strains from the Burkholderia cepacia Research Laboratory and Repository.</title>
        <authorList>
            <person name="Lipuma J."/>
            <person name="Spilker T."/>
        </authorList>
    </citation>
    <scope>NUCLEOTIDE SEQUENCE</scope>
    <source>
        <strain evidence="1">AU36012</strain>
    </source>
</reference>
<comment type="caution">
    <text evidence="1">The sequence shown here is derived from an EMBL/GenBank/DDBJ whole genome shotgun (WGS) entry which is preliminary data.</text>
</comment>